<keyword evidence="3" id="KW-1185">Reference proteome</keyword>
<organism evidence="2 3">
    <name type="scientific">Amycolatopsis albispora</name>
    <dbReference type="NCBI Taxonomy" id="1804986"/>
    <lineage>
        <taxon>Bacteria</taxon>
        <taxon>Bacillati</taxon>
        <taxon>Actinomycetota</taxon>
        <taxon>Actinomycetes</taxon>
        <taxon>Pseudonocardiales</taxon>
        <taxon>Pseudonocardiaceae</taxon>
        <taxon>Amycolatopsis</taxon>
    </lineage>
</organism>
<dbReference type="AlphaFoldDB" id="A0A344LFD2"/>
<feature type="transmembrane region" description="Helical" evidence="1">
    <location>
        <begin position="80"/>
        <end position="103"/>
    </location>
</feature>
<dbReference type="Proteomes" id="UP000250434">
    <property type="component" value="Chromosome"/>
</dbReference>
<reference evidence="2 3" key="1">
    <citation type="submission" date="2016-04" db="EMBL/GenBank/DDBJ databases">
        <title>Complete genome sequence and analysis of deep-sea sediment isolate, Amycolatopsis sp. WP1.</title>
        <authorList>
            <person name="Wang H."/>
            <person name="Chen S."/>
            <person name="Wu Q."/>
        </authorList>
    </citation>
    <scope>NUCLEOTIDE SEQUENCE [LARGE SCALE GENOMIC DNA]</scope>
    <source>
        <strain evidence="2 3">WP1</strain>
    </source>
</reference>
<evidence type="ECO:0008006" key="4">
    <source>
        <dbReference type="Google" id="ProtNLM"/>
    </source>
</evidence>
<protein>
    <recommendedName>
        <fullName evidence="4">DUF1648 domain-containing protein</fullName>
    </recommendedName>
</protein>
<gene>
    <name evidence="2" type="ORF">A4R43_33525</name>
</gene>
<feature type="transmembrane region" description="Helical" evidence="1">
    <location>
        <begin position="188"/>
        <end position="205"/>
    </location>
</feature>
<dbReference type="OrthoDB" id="4303577at2"/>
<feature type="transmembrane region" description="Helical" evidence="1">
    <location>
        <begin position="53"/>
        <end position="73"/>
    </location>
</feature>
<evidence type="ECO:0000256" key="1">
    <source>
        <dbReference type="SAM" id="Phobius"/>
    </source>
</evidence>
<accession>A0A344LFD2</accession>
<sequence length="311" mass="32365">MNRLRISLATGGLPAVLAIATGLLHETWRDRLPDPIAVHWQNGSPDGTAEAATFVPIMLTITAVLLVVGSLLLNRRPVRFGAGFAAGIAAFPAVTALAVLIANLDAADWRQADNFLVVLAVPVGGAIVAGLLGALIAPNGPQPVKPAGPSVGLRPGERASWSGGASNNYLPLLALLTPLTLVSGNPPLVLYPVLTIAVAVALYAVTRLRVRVGADGVTIRLIGFRRQMPLDRIAGADVDRVSFWTGLGVRVNPLTGDTAYKVRGGEALRLDLKSGRSVYVTVDRPREAAGLLNDLLARDQASPGTGSAARS</sequence>
<dbReference type="KEGG" id="aab:A4R43_33525"/>
<feature type="transmembrane region" description="Helical" evidence="1">
    <location>
        <begin position="159"/>
        <end position="182"/>
    </location>
</feature>
<evidence type="ECO:0000313" key="3">
    <source>
        <dbReference type="Proteomes" id="UP000250434"/>
    </source>
</evidence>
<feature type="transmembrane region" description="Helical" evidence="1">
    <location>
        <begin position="115"/>
        <end position="138"/>
    </location>
</feature>
<keyword evidence="1" id="KW-0812">Transmembrane</keyword>
<proteinExistence type="predicted"/>
<dbReference type="RefSeq" id="WP_113695826.1">
    <property type="nucleotide sequence ID" value="NZ_CP015163.1"/>
</dbReference>
<name>A0A344LFD2_9PSEU</name>
<dbReference type="EMBL" id="CP015163">
    <property type="protein sequence ID" value="AXB46756.1"/>
    <property type="molecule type" value="Genomic_DNA"/>
</dbReference>
<keyword evidence="1" id="KW-1133">Transmembrane helix</keyword>
<keyword evidence="1" id="KW-0472">Membrane</keyword>
<evidence type="ECO:0000313" key="2">
    <source>
        <dbReference type="EMBL" id="AXB46756.1"/>
    </source>
</evidence>